<dbReference type="EMBL" id="LXQA010218345">
    <property type="protein sequence ID" value="MCI34926.1"/>
    <property type="molecule type" value="Genomic_DNA"/>
</dbReference>
<comment type="caution">
    <text evidence="1">The sequence shown here is derived from an EMBL/GenBank/DDBJ whole genome shotgun (WGS) entry which is preliminary data.</text>
</comment>
<evidence type="ECO:0000313" key="1">
    <source>
        <dbReference type="EMBL" id="MCI34926.1"/>
    </source>
</evidence>
<dbReference type="Proteomes" id="UP000265520">
    <property type="component" value="Unassembled WGS sequence"/>
</dbReference>
<feature type="non-terminal residue" evidence="1">
    <location>
        <position position="119"/>
    </location>
</feature>
<accession>A0A392RGH0</accession>
<organism evidence="1 2">
    <name type="scientific">Trifolium medium</name>
    <dbReference type="NCBI Taxonomy" id="97028"/>
    <lineage>
        <taxon>Eukaryota</taxon>
        <taxon>Viridiplantae</taxon>
        <taxon>Streptophyta</taxon>
        <taxon>Embryophyta</taxon>
        <taxon>Tracheophyta</taxon>
        <taxon>Spermatophyta</taxon>
        <taxon>Magnoliopsida</taxon>
        <taxon>eudicotyledons</taxon>
        <taxon>Gunneridae</taxon>
        <taxon>Pentapetalae</taxon>
        <taxon>rosids</taxon>
        <taxon>fabids</taxon>
        <taxon>Fabales</taxon>
        <taxon>Fabaceae</taxon>
        <taxon>Papilionoideae</taxon>
        <taxon>50 kb inversion clade</taxon>
        <taxon>NPAAA clade</taxon>
        <taxon>Hologalegina</taxon>
        <taxon>IRL clade</taxon>
        <taxon>Trifolieae</taxon>
        <taxon>Trifolium</taxon>
    </lineage>
</organism>
<protein>
    <submittedName>
        <fullName evidence="1">Uncharacterized protein</fullName>
    </submittedName>
</protein>
<name>A0A392RGH0_9FABA</name>
<sequence>MRQIRSHYTRADGSLNERGFYTKLFGFSIGSSDSESSEESNSDSSSDCYIIPLLSLTGKDLVMFNPAVFDDLPSEMDTSSKFSSVESIQCFREVNKLYNGEEEDQIIVEPVGEKELVTT</sequence>
<reference evidence="1 2" key="1">
    <citation type="journal article" date="2018" name="Front. Plant Sci.">
        <title>Red Clover (Trifolium pratense) and Zigzag Clover (T. medium) - A Picture of Genomic Similarities and Differences.</title>
        <authorList>
            <person name="Dluhosova J."/>
            <person name="Istvanek J."/>
            <person name="Nedelnik J."/>
            <person name="Repkova J."/>
        </authorList>
    </citation>
    <scope>NUCLEOTIDE SEQUENCE [LARGE SCALE GENOMIC DNA]</scope>
    <source>
        <strain evidence="2">cv. 10/8</strain>
        <tissue evidence="1">Leaf</tissue>
    </source>
</reference>
<keyword evidence="2" id="KW-1185">Reference proteome</keyword>
<proteinExistence type="predicted"/>
<dbReference type="AlphaFoldDB" id="A0A392RGH0"/>
<evidence type="ECO:0000313" key="2">
    <source>
        <dbReference type="Proteomes" id="UP000265520"/>
    </source>
</evidence>